<dbReference type="Proteomes" id="UP000199501">
    <property type="component" value="Unassembled WGS sequence"/>
</dbReference>
<evidence type="ECO:0000256" key="1">
    <source>
        <dbReference type="ARBA" id="ARBA00023002"/>
    </source>
</evidence>
<dbReference type="Gene3D" id="3.90.180.10">
    <property type="entry name" value="Medium-chain alcohol dehydrogenases, catalytic domain"/>
    <property type="match status" value="1"/>
</dbReference>
<protein>
    <recommendedName>
        <fullName evidence="2">Enoyl reductase (ER) domain-containing protein</fullName>
    </recommendedName>
</protein>
<dbReference type="InterPro" id="IPR011032">
    <property type="entry name" value="GroES-like_sf"/>
</dbReference>
<evidence type="ECO:0000259" key="2">
    <source>
        <dbReference type="SMART" id="SM00829"/>
    </source>
</evidence>
<sequence>MTSPSTALEIHLAARPIGRPQPENFAFVEVPVPEPGQILVRNHVMSVDPYMRGRMGDAKSYIAPFALGAPLEGGAVGEVVQSTVDTLRPGDFVLHNLGWREYAVLSADETVKVDPDLAPLGAYLGVLGMTGLTAYAGLLDIAEFREGDTVFVSAAAGAVGAVVGQIARLRGAKRVIGSAGSDEKVRYLIDQLGFDAAFNYKDAPVVEQLAAAAPEGIDVYFDNVGGDHLEAAIEVMNTHGRVAVCGMISLYNATEPVPAPRNLMQLVGKRITLRGMLVRDHANLRDDFVREVGGWIREGKLQYTETVVKGLRNAPEAFMTMLDGGNTGKMLVTLG</sequence>
<dbReference type="PANTHER" id="PTHR43205:SF7">
    <property type="entry name" value="PROSTAGLANDIN REDUCTASE 1"/>
    <property type="match status" value="1"/>
</dbReference>
<reference evidence="4" key="1">
    <citation type="submission" date="2016-10" db="EMBL/GenBank/DDBJ databases">
        <authorList>
            <person name="Varghese N."/>
            <person name="Submissions S."/>
        </authorList>
    </citation>
    <scope>NUCLEOTIDE SEQUENCE [LARGE SCALE GENOMIC DNA]</scope>
    <source>
        <strain evidence="4">IBRC-M 10403</strain>
    </source>
</reference>
<dbReference type="GO" id="GO:0016628">
    <property type="term" value="F:oxidoreductase activity, acting on the CH-CH group of donors, NAD or NADP as acceptor"/>
    <property type="evidence" value="ECO:0007669"/>
    <property type="project" value="InterPro"/>
</dbReference>
<organism evidence="3 4">
    <name type="scientific">Actinokineospora iranica</name>
    <dbReference type="NCBI Taxonomy" id="1271860"/>
    <lineage>
        <taxon>Bacteria</taxon>
        <taxon>Bacillati</taxon>
        <taxon>Actinomycetota</taxon>
        <taxon>Actinomycetes</taxon>
        <taxon>Pseudonocardiales</taxon>
        <taxon>Pseudonocardiaceae</taxon>
        <taxon>Actinokineospora</taxon>
    </lineage>
</organism>
<dbReference type="InterPro" id="IPR013149">
    <property type="entry name" value="ADH-like_C"/>
</dbReference>
<keyword evidence="4" id="KW-1185">Reference proteome</keyword>
<dbReference type="PANTHER" id="PTHR43205">
    <property type="entry name" value="PROSTAGLANDIN REDUCTASE"/>
    <property type="match status" value="1"/>
</dbReference>
<dbReference type="Pfam" id="PF16884">
    <property type="entry name" value="ADH_N_2"/>
    <property type="match status" value="1"/>
</dbReference>
<accession>A0A1G6QLH7</accession>
<dbReference type="InterPro" id="IPR036291">
    <property type="entry name" value="NAD(P)-bd_dom_sf"/>
</dbReference>
<keyword evidence="1" id="KW-0560">Oxidoreductase</keyword>
<feature type="domain" description="Enoyl reductase (ER)" evidence="2">
    <location>
        <begin position="18"/>
        <end position="332"/>
    </location>
</feature>
<dbReference type="Gene3D" id="3.40.50.720">
    <property type="entry name" value="NAD(P)-binding Rossmann-like Domain"/>
    <property type="match status" value="1"/>
</dbReference>
<dbReference type="CDD" id="cd05288">
    <property type="entry name" value="PGDH"/>
    <property type="match status" value="1"/>
</dbReference>
<evidence type="ECO:0000313" key="4">
    <source>
        <dbReference type="Proteomes" id="UP000199501"/>
    </source>
</evidence>
<dbReference type="AlphaFoldDB" id="A0A1G6QLH7"/>
<dbReference type="InterPro" id="IPR041694">
    <property type="entry name" value="ADH_N_2"/>
</dbReference>
<dbReference type="SUPFAM" id="SSF51735">
    <property type="entry name" value="NAD(P)-binding Rossmann-fold domains"/>
    <property type="match status" value="1"/>
</dbReference>
<evidence type="ECO:0000313" key="3">
    <source>
        <dbReference type="EMBL" id="SDC93270.1"/>
    </source>
</evidence>
<dbReference type="InterPro" id="IPR020843">
    <property type="entry name" value="ER"/>
</dbReference>
<name>A0A1G6QLH7_9PSEU</name>
<dbReference type="FunFam" id="3.40.50.720:FF:000121">
    <property type="entry name" value="Prostaglandin reductase 2"/>
    <property type="match status" value="1"/>
</dbReference>
<dbReference type="Pfam" id="PF00107">
    <property type="entry name" value="ADH_zinc_N"/>
    <property type="match status" value="1"/>
</dbReference>
<dbReference type="SUPFAM" id="SSF50129">
    <property type="entry name" value="GroES-like"/>
    <property type="match status" value="1"/>
</dbReference>
<dbReference type="RefSeq" id="WP_091450380.1">
    <property type="nucleotide sequence ID" value="NZ_FMZZ01000005.1"/>
</dbReference>
<dbReference type="STRING" id="1271860.SAMN05216174_105370"/>
<dbReference type="EMBL" id="FMZZ01000005">
    <property type="protein sequence ID" value="SDC93270.1"/>
    <property type="molecule type" value="Genomic_DNA"/>
</dbReference>
<dbReference type="SMART" id="SM00829">
    <property type="entry name" value="PKS_ER"/>
    <property type="match status" value="1"/>
</dbReference>
<dbReference type="InterPro" id="IPR045010">
    <property type="entry name" value="MDR_fam"/>
</dbReference>
<proteinExistence type="predicted"/>
<gene>
    <name evidence="3" type="ORF">SAMN05216174_105370</name>
</gene>
<dbReference type="OrthoDB" id="9805663at2"/>